<evidence type="ECO:0000256" key="1">
    <source>
        <dbReference type="ARBA" id="ARBA00001947"/>
    </source>
</evidence>
<dbReference type="NCBIfam" id="NF004424">
    <property type="entry name" value="PRK05766.1"/>
    <property type="match status" value="1"/>
</dbReference>
<evidence type="ECO:0000256" key="9">
    <source>
        <dbReference type="SAM" id="Coils"/>
    </source>
</evidence>
<dbReference type="PROSITE" id="PS00527">
    <property type="entry name" value="RIBOSOMAL_S14"/>
    <property type="match status" value="1"/>
</dbReference>
<feature type="compositionally biased region" description="Low complexity" evidence="10">
    <location>
        <begin position="59"/>
        <end position="84"/>
    </location>
</feature>
<evidence type="ECO:0000256" key="7">
    <source>
        <dbReference type="ARBA" id="ARBA00022980"/>
    </source>
</evidence>
<dbReference type="Gene3D" id="4.10.830.10">
    <property type="entry name" value="30s Ribosomal Protein S14, Chain N"/>
    <property type="match status" value="1"/>
</dbReference>
<dbReference type="Pfam" id="PF00253">
    <property type="entry name" value="Ribosomal_S14"/>
    <property type="match status" value="1"/>
</dbReference>
<evidence type="ECO:0000256" key="2">
    <source>
        <dbReference type="ARBA" id="ARBA00009083"/>
    </source>
</evidence>
<keyword evidence="3" id="KW-0479">Metal-binding</keyword>
<name>A0ABQ8Z9M2_9EUKA</name>
<organism evidence="11 12">
    <name type="scientific">Anaeramoeba flamelloides</name>
    <dbReference type="NCBI Taxonomy" id="1746091"/>
    <lineage>
        <taxon>Eukaryota</taxon>
        <taxon>Metamonada</taxon>
        <taxon>Anaeramoebidae</taxon>
        <taxon>Anaeramoeba</taxon>
    </lineage>
</organism>
<dbReference type="InterPro" id="IPR039744">
    <property type="entry name" value="RIbosomal_uS14_euk_arc"/>
</dbReference>
<dbReference type="InterPro" id="IPR018271">
    <property type="entry name" value="Ribosomal_uS14_CS"/>
</dbReference>
<gene>
    <name evidence="11" type="ORF">M0813_01454</name>
</gene>
<feature type="compositionally biased region" description="Low complexity" evidence="10">
    <location>
        <begin position="132"/>
        <end position="151"/>
    </location>
</feature>
<evidence type="ECO:0000256" key="3">
    <source>
        <dbReference type="ARBA" id="ARBA00022723"/>
    </source>
</evidence>
<keyword evidence="5" id="KW-0862">Zinc</keyword>
<dbReference type="InterPro" id="IPR023676">
    <property type="entry name" value="Ribosomal_uS14_arc"/>
</dbReference>
<keyword evidence="7 11" id="KW-0689">Ribosomal protein</keyword>
<evidence type="ECO:0000313" key="11">
    <source>
        <dbReference type="EMBL" id="KAJ6253405.1"/>
    </source>
</evidence>
<comment type="similarity">
    <text evidence="2">Belongs to the universal ribosomal protein uS14 family.</text>
</comment>
<feature type="compositionally biased region" description="Basic and acidic residues" evidence="10">
    <location>
        <begin position="99"/>
        <end position="111"/>
    </location>
</feature>
<feature type="compositionally biased region" description="Basic residues" evidence="10">
    <location>
        <begin position="152"/>
        <end position="173"/>
    </location>
</feature>
<keyword evidence="4" id="KW-0699">rRNA-binding</keyword>
<evidence type="ECO:0000256" key="5">
    <source>
        <dbReference type="ARBA" id="ARBA00022833"/>
    </source>
</evidence>
<accession>A0ABQ8Z9M2</accession>
<keyword evidence="9" id="KW-0175">Coiled coil</keyword>
<dbReference type="PANTHER" id="PTHR12010">
    <property type="entry name" value="40S RIBOSOMAL PROTEIN S29"/>
    <property type="match status" value="1"/>
</dbReference>
<sequence length="503" mass="59757">MGKTWRNKSKNFGKGSRTCRRCGTHQGLIRKYGMMLCRRCFREKAEIIGFYKSKSNEESNSSLLSEESVSSISSSTTSETYNNPKKIKLIQKKNNLKSLESKPEKKPEKKAKIGSRRHKRTLSSPIKHNLIKNLQEENYQNKNNQNSNKNKQNNKTRKKTHQGNKKKKRHRRTFSSSGLNQIENKPKYHFSLSKKATIGKSEREMAFAHLIREINFLKEQKENLPKIHEEKATRHHSRLEESKEKFKEIQLKIKNEQDRETYLRKEVLKLEQKYKENEKTINEKQKQVEKDQSEYLDLLNKKEKLLNLLSGVKERNNGVIQKAEEHIIETIEDSNWVLEYAEKLKKSKAELLKKCKLSMKKERETTLQKVRIQKQLLKVQNELKESTINYIKKNEILNTYKNEFFGLFKEFEEEKKKIEKSNLKQEDIIRHKQIDLEKQLEITNKAYSSQKSTEDLYFGMQKMINEVQEEINEVEKSTKDRKLYLLSLIDEIENERNKPSKLK</sequence>
<evidence type="ECO:0000256" key="6">
    <source>
        <dbReference type="ARBA" id="ARBA00022884"/>
    </source>
</evidence>
<evidence type="ECO:0000256" key="4">
    <source>
        <dbReference type="ARBA" id="ARBA00022730"/>
    </source>
</evidence>
<comment type="cofactor">
    <cofactor evidence="1">
        <name>Zn(2+)</name>
        <dbReference type="ChEBI" id="CHEBI:29105"/>
    </cofactor>
</comment>
<feature type="region of interest" description="Disordered" evidence="10">
    <location>
        <begin position="59"/>
        <end position="182"/>
    </location>
</feature>
<evidence type="ECO:0000313" key="12">
    <source>
        <dbReference type="Proteomes" id="UP001150062"/>
    </source>
</evidence>
<dbReference type="Proteomes" id="UP001150062">
    <property type="component" value="Unassembled WGS sequence"/>
</dbReference>
<proteinExistence type="inferred from homology"/>
<feature type="compositionally biased region" description="Basic residues" evidence="10">
    <location>
        <begin position="112"/>
        <end position="121"/>
    </location>
</feature>
<evidence type="ECO:0000256" key="8">
    <source>
        <dbReference type="ARBA" id="ARBA00023274"/>
    </source>
</evidence>
<keyword evidence="12" id="KW-1185">Reference proteome</keyword>
<dbReference type="HAMAP" id="MF_01364_A">
    <property type="entry name" value="Ribosomal_uS14_2_A"/>
    <property type="match status" value="1"/>
</dbReference>
<reference evidence="11" key="1">
    <citation type="submission" date="2022-08" db="EMBL/GenBank/DDBJ databases">
        <title>Novel sulfate-reducing endosymbionts in the free-living metamonad Anaeramoeba.</title>
        <authorList>
            <person name="Jerlstrom-Hultqvist J."/>
            <person name="Cepicka I."/>
            <person name="Gallot-Lavallee L."/>
            <person name="Salas-Leiva D."/>
            <person name="Curtis B.A."/>
            <person name="Zahonova K."/>
            <person name="Pipaliya S."/>
            <person name="Dacks J."/>
            <person name="Roger A.J."/>
        </authorList>
    </citation>
    <scope>NUCLEOTIDE SEQUENCE</scope>
    <source>
        <strain evidence="11">Schooner1</strain>
    </source>
</reference>
<comment type="caution">
    <text evidence="11">The sequence shown here is derived from an EMBL/GenBank/DDBJ whole genome shotgun (WGS) entry which is preliminary data.</text>
</comment>
<feature type="coiled-coil region" evidence="9">
    <location>
        <begin position="239"/>
        <end position="301"/>
    </location>
</feature>
<dbReference type="PANTHER" id="PTHR12010:SF2">
    <property type="entry name" value="40S RIBOSOMAL PROTEIN S29"/>
    <property type="match status" value="1"/>
</dbReference>
<keyword evidence="6" id="KW-0694">RNA-binding</keyword>
<dbReference type="InterPro" id="IPR043140">
    <property type="entry name" value="Ribosomal_uS14_sf"/>
</dbReference>
<dbReference type="GO" id="GO:0005840">
    <property type="term" value="C:ribosome"/>
    <property type="evidence" value="ECO:0007669"/>
    <property type="project" value="UniProtKB-KW"/>
</dbReference>
<dbReference type="EMBL" id="JAOAOG010000032">
    <property type="protein sequence ID" value="KAJ6253405.1"/>
    <property type="molecule type" value="Genomic_DNA"/>
</dbReference>
<dbReference type="InterPro" id="IPR001209">
    <property type="entry name" value="Ribosomal_uS14"/>
</dbReference>
<protein>
    <submittedName>
        <fullName evidence="11">40S ribosomal protein S29</fullName>
    </submittedName>
</protein>
<keyword evidence="8" id="KW-0687">Ribonucleoprotein</keyword>
<feature type="compositionally biased region" description="Basic residues" evidence="10">
    <location>
        <begin position="85"/>
        <end position="95"/>
    </location>
</feature>
<evidence type="ECO:0000256" key="10">
    <source>
        <dbReference type="SAM" id="MobiDB-lite"/>
    </source>
</evidence>